<dbReference type="PANTHER" id="PTHR46017:SF1">
    <property type="entry name" value="ALPHA-MANNOSIDASE 2C1"/>
    <property type="match status" value="1"/>
</dbReference>
<feature type="domain" description="Glycoside hydrolase family 38 central" evidence="5">
    <location>
        <begin position="493"/>
        <end position="571"/>
    </location>
</feature>
<protein>
    <submittedName>
        <fullName evidence="6">Glycoside hydrolase family 38 C-terminal domain-containing protein</fullName>
    </submittedName>
</protein>
<dbReference type="SUPFAM" id="SSF49785">
    <property type="entry name" value="Galactose-binding domain-like"/>
    <property type="match status" value="1"/>
</dbReference>
<dbReference type="Pfam" id="PF09261">
    <property type="entry name" value="Alpha-mann_mid"/>
    <property type="match status" value="1"/>
</dbReference>
<dbReference type="InterPro" id="IPR015341">
    <property type="entry name" value="Glyco_hydro_38_cen"/>
</dbReference>
<dbReference type="InterPro" id="IPR008979">
    <property type="entry name" value="Galactose-bd-like_sf"/>
</dbReference>
<proteinExistence type="inferred from homology"/>
<accession>A0ABW0R9W1</accession>
<dbReference type="Pfam" id="PF17677">
    <property type="entry name" value="Glyco_hydro38C2"/>
    <property type="match status" value="1"/>
</dbReference>
<dbReference type="InterPro" id="IPR054723">
    <property type="entry name" value="Ams1-like_N"/>
</dbReference>
<dbReference type="InterPro" id="IPR011682">
    <property type="entry name" value="Glyco_hydro_38_C"/>
</dbReference>
<dbReference type="SUPFAM" id="SSF88713">
    <property type="entry name" value="Glycoside hydrolase/deacetylase"/>
    <property type="match status" value="1"/>
</dbReference>
<dbReference type="InterPro" id="IPR011013">
    <property type="entry name" value="Gal_mutarotase_sf_dom"/>
</dbReference>
<keyword evidence="7" id="KW-1185">Reference proteome</keyword>
<dbReference type="CDD" id="cd10789">
    <property type="entry name" value="GH38N_AMII_ER_cytosolic"/>
    <property type="match status" value="1"/>
</dbReference>
<dbReference type="Gene3D" id="2.60.40.2220">
    <property type="match status" value="1"/>
</dbReference>
<dbReference type="Pfam" id="PF01074">
    <property type="entry name" value="Glyco_hydro_38N"/>
    <property type="match status" value="1"/>
</dbReference>
<evidence type="ECO:0000256" key="2">
    <source>
        <dbReference type="ARBA" id="ARBA00022723"/>
    </source>
</evidence>
<keyword evidence="2" id="KW-0479">Metal-binding</keyword>
<dbReference type="Gene3D" id="2.60.120.260">
    <property type="entry name" value="Galactose-binding domain-like"/>
    <property type="match status" value="1"/>
</dbReference>
<dbReference type="InterPro" id="IPR011330">
    <property type="entry name" value="Glyco_hydro/deAcase_b/a-brl"/>
</dbReference>
<dbReference type="InterPro" id="IPR000602">
    <property type="entry name" value="Glyco_hydro_38_N"/>
</dbReference>
<dbReference type="GO" id="GO:0016787">
    <property type="term" value="F:hydrolase activity"/>
    <property type="evidence" value="ECO:0007669"/>
    <property type="project" value="UniProtKB-KW"/>
</dbReference>
<dbReference type="Gene3D" id="3.20.110.10">
    <property type="entry name" value="Glycoside hydrolase 38, N terminal domain"/>
    <property type="match status" value="1"/>
</dbReference>
<dbReference type="Gene3D" id="2.70.98.30">
    <property type="entry name" value="Golgi alpha-mannosidase II, domain 4"/>
    <property type="match status" value="1"/>
</dbReference>
<dbReference type="RefSeq" id="WP_378114595.1">
    <property type="nucleotide sequence ID" value="NZ_JBHSNC010000059.1"/>
</dbReference>
<name>A0ABW0R9W1_9BACL</name>
<comment type="caution">
    <text evidence="6">The sequence shown here is derived from an EMBL/GenBank/DDBJ whole genome shotgun (WGS) entry which is preliminary data.</text>
</comment>
<dbReference type="Pfam" id="PF22907">
    <property type="entry name" value="Ams1-like_1st"/>
    <property type="match status" value="1"/>
</dbReference>
<evidence type="ECO:0000313" key="7">
    <source>
        <dbReference type="Proteomes" id="UP001596108"/>
    </source>
</evidence>
<dbReference type="SMART" id="SM00872">
    <property type="entry name" value="Alpha-mann_mid"/>
    <property type="match status" value="1"/>
</dbReference>
<dbReference type="InterPro" id="IPR028995">
    <property type="entry name" value="Glyco_hydro_57/38_cen_sf"/>
</dbReference>
<dbReference type="PANTHER" id="PTHR46017">
    <property type="entry name" value="ALPHA-MANNOSIDASE 2C1"/>
    <property type="match status" value="1"/>
</dbReference>
<evidence type="ECO:0000256" key="3">
    <source>
        <dbReference type="ARBA" id="ARBA00022801"/>
    </source>
</evidence>
<evidence type="ECO:0000256" key="1">
    <source>
        <dbReference type="ARBA" id="ARBA00009792"/>
    </source>
</evidence>
<dbReference type="InterPro" id="IPR037094">
    <property type="entry name" value="Glyco_hydro_38_cen_sf"/>
</dbReference>
<dbReference type="SUPFAM" id="SSF74650">
    <property type="entry name" value="Galactose mutarotase-like"/>
    <property type="match status" value="1"/>
</dbReference>
<evidence type="ECO:0000259" key="5">
    <source>
        <dbReference type="SMART" id="SM00872"/>
    </source>
</evidence>
<dbReference type="Pfam" id="PF07748">
    <property type="entry name" value="Glyco_hydro_38C"/>
    <property type="match status" value="1"/>
</dbReference>
<evidence type="ECO:0000313" key="6">
    <source>
        <dbReference type="EMBL" id="MFC5532607.1"/>
    </source>
</evidence>
<keyword evidence="4" id="KW-0326">Glycosidase</keyword>
<dbReference type="Proteomes" id="UP001596108">
    <property type="component" value="Unassembled WGS sequence"/>
</dbReference>
<dbReference type="InterPro" id="IPR027291">
    <property type="entry name" value="Glyco_hydro_38_N_sf"/>
</dbReference>
<dbReference type="SUPFAM" id="SSF88688">
    <property type="entry name" value="Families 57/38 glycoside transferase middle domain"/>
    <property type="match status" value="1"/>
</dbReference>
<evidence type="ECO:0000256" key="4">
    <source>
        <dbReference type="ARBA" id="ARBA00023295"/>
    </source>
</evidence>
<dbReference type="Gene3D" id="1.20.1270.50">
    <property type="entry name" value="Glycoside hydrolase family 38, central domain"/>
    <property type="match status" value="1"/>
</dbReference>
<sequence length="1017" mass="114632">MHARERLFHIEKWLREKDRLIYRPIGQVALRYYEANEWMSCETAIAGPFGPIEPGTKWGEKWGYAWFRGSFTVPLEAAGERISLKLAFGAESTVYVNGKLAGAIDLQHDSITVTTSGVPGDVYEIVAEAYGGHDRGGQPELGRSVAHVVNEELYQFFIDLNVLYQLRNGLAPSELRVAEIDRGFSRLIAELDWSVSDPKLRGVALQGRAILNPLLACVNGSTAPKLFMMGQSHLDIAWLWPIEETKRKIARTMSNQLALLDQYPEYRYTQSQPYLFDLAKRLYPELYARIKKYVAEGRIIPEGGMWVEPDTNVPSGESMVRQFLYGKRFFREEFGVDNEMLWLPDVFGYSGNLPQIMRKSGIKYFASVKMFQTYDNVADPFPYNTFTWEGIDGSSVPVHLLDYGPFPNPTDVSYAQFQWNERIQKDGISTRLVQFGYGDGGGGANRDDLEFLRRMGDLEGVPRTVISSPIDYFEDQVARGMPDAHYAGELYYPAHRGTLTSQAKMKTGNRKTELLLREVELWSTIASLQGKLAYPKEALDDAWRTLLLLQFHDILPGTSITRVHVEAEREYERLLAEVGRLRSEAQAALTGGGGSAEDGTYTVFNSLPWERTAIVQLPTKAGEKASVPVRVQLPSMGYVTVSIAGDEAEAEVAVTATAAMAVPYAVHATPSSLENDKLAVRFNEYGEIFSLFDKESNSEWLQGTGNRFLMYRDQTSNYDAWEIDRRYASSRIDLSEPARMTVVAEQPHYATLRVERVLNRSVLIQEIRLEAGSRTVEFHTRIDWKEKHKLLKVGFETNLRSREALHEIQFGYVKRPTHLSRPHDADRFEVNQHKWSSLVEGDRCFSLLNDCKYGLNVLGQSMNLTLLRSPTYPDDRADEGVHEFVYALHVWNDGFMGNPVIRKAYELNCPVVAVPGSGSRFADQPAFELIKCDRDNVIIDTVKLAEDGSGDIVARLYEAKGASTRCAIVCGFETDRAGETDMMEQAELADISASGSNAYSLSFTPFEVKTIRFSLRN</sequence>
<dbReference type="InterPro" id="IPR041147">
    <property type="entry name" value="GH38_C"/>
</dbReference>
<keyword evidence="3 6" id="KW-0378">Hydrolase</keyword>
<reference evidence="7" key="1">
    <citation type="journal article" date="2019" name="Int. J. Syst. Evol. Microbiol.">
        <title>The Global Catalogue of Microorganisms (GCM) 10K type strain sequencing project: providing services to taxonomists for standard genome sequencing and annotation.</title>
        <authorList>
            <consortium name="The Broad Institute Genomics Platform"/>
            <consortium name="The Broad Institute Genome Sequencing Center for Infectious Disease"/>
            <person name="Wu L."/>
            <person name="Ma J."/>
        </authorList>
    </citation>
    <scope>NUCLEOTIDE SEQUENCE [LARGE SCALE GENOMIC DNA]</scope>
    <source>
        <strain evidence="7">CGMCC 1.18578</strain>
    </source>
</reference>
<dbReference type="EMBL" id="JBHSNC010000059">
    <property type="protein sequence ID" value="MFC5532607.1"/>
    <property type="molecule type" value="Genomic_DNA"/>
</dbReference>
<organism evidence="6 7">
    <name type="scientific">Cohnella yongneupensis</name>
    <dbReference type="NCBI Taxonomy" id="425006"/>
    <lineage>
        <taxon>Bacteria</taxon>
        <taxon>Bacillati</taxon>
        <taxon>Bacillota</taxon>
        <taxon>Bacilli</taxon>
        <taxon>Bacillales</taxon>
        <taxon>Paenibacillaceae</taxon>
        <taxon>Cohnella</taxon>
    </lineage>
</organism>
<comment type="similarity">
    <text evidence="1">Belongs to the glycosyl hydrolase 38 family.</text>
</comment>
<gene>
    <name evidence="6" type="ORF">ACFPQ4_24575</name>
</gene>